<dbReference type="InterPro" id="IPR003661">
    <property type="entry name" value="HisK_dim/P_dom"/>
</dbReference>
<accession>A0A552WZ42</accession>
<evidence type="ECO:0000256" key="10">
    <source>
        <dbReference type="ARBA" id="ARBA00022692"/>
    </source>
</evidence>
<dbReference type="InterPro" id="IPR021766">
    <property type="entry name" value="PhoR_N"/>
</dbReference>
<dbReference type="GO" id="GO:0005886">
    <property type="term" value="C:plasma membrane"/>
    <property type="evidence" value="ECO:0007669"/>
    <property type="project" value="UniProtKB-SubCell"/>
</dbReference>
<evidence type="ECO:0000313" key="20">
    <source>
        <dbReference type="EMBL" id="TRW48092.1"/>
    </source>
</evidence>
<dbReference type="GO" id="GO:0016036">
    <property type="term" value="P:cellular response to phosphate starvation"/>
    <property type="evidence" value="ECO:0007669"/>
    <property type="project" value="TreeGrafter"/>
</dbReference>
<dbReference type="GO" id="GO:0000155">
    <property type="term" value="F:phosphorelay sensor kinase activity"/>
    <property type="evidence" value="ECO:0007669"/>
    <property type="project" value="InterPro"/>
</dbReference>
<proteinExistence type="predicted"/>
<dbReference type="OrthoDB" id="9813151at2"/>
<evidence type="ECO:0000256" key="5">
    <source>
        <dbReference type="ARBA" id="ARBA00022448"/>
    </source>
</evidence>
<keyword evidence="16 18" id="KW-0472">Membrane</keyword>
<keyword evidence="7" id="KW-0597">Phosphoprotein</keyword>
<evidence type="ECO:0000256" key="17">
    <source>
        <dbReference type="ARBA" id="ARBA00025207"/>
    </source>
</evidence>
<dbReference type="Proteomes" id="UP000320359">
    <property type="component" value="Unassembled WGS sequence"/>
</dbReference>
<keyword evidence="8" id="KW-0592">Phosphate transport</keyword>
<dbReference type="GO" id="GO:0006817">
    <property type="term" value="P:phosphate ion transport"/>
    <property type="evidence" value="ECO:0007669"/>
    <property type="project" value="UniProtKB-KW"/>
</dbReference>
<dbReference type="SMART" id="SM00091">
    <property type="entry name" value="PAS"/>
    <property type="match status" value="1"/>
</dbReference>
<evidence type="ECO:0000256" key="18">
    <source>
        <dbReference type="SAM" id="Phobius"/>
    </source>
</evidence>
<evidence type="ECO:0000256" key="16">
    <source>
        <dbReference type="ARBA" id="ARBA00023136"/>
    </source>
</evidence>
<comment type="caution">
    <text evidence="20">The sequence shown here is derived from an EMBL/GenBank/DDBJ whole genome shotgun (WGS) entry which is preliminary data.</text>
</comment>
<dbReference type="GO" id="GO:0005524">
    <property type="term" value="F:ATP binding"/>
    <property type="evidence" value="ECO:0007669"/>
    <property type="project" value="UniProtKB-KW"/>
</dbReference>
<dbReference type="SMART" id="SM00388">
    <property type="entry name" value="HisKA"/>
    <property type="match status" value="1"/>
</dbReference>
<dbReference type="Pfam" id="PF11808">
    <property type="entry name" value="PhoR"/>
    <property type="match status" value="1"/>
</dbReference>
<dbReference type="RefSeq" id="WP_143236414.1">
    <property type="nucleotide sequence ID" value="NZ_VJWL01000004.1"/>
</dbReference>
<dbReference type="AlphaFoldDB" id="A0A552WZ42"/>
<evidence type="ECO:0000256" key="13">
    <source>
        <dbReference type="ARBA" id="ARBA00022840"/>
    </source>
</evidence>
<evidence type="ECO:0000313" key="21">
    <source>
        <dbReference type="Proteomes" id="UP000320359"/>
    </source>
</evidence>
<dbReference type="InterPro" id="IPR035965">
    <property type="entry name" value="PAS-like_dom_sf"/>
</dbReference>
<dbReference type="PRINTS" id="PR00344">
    <property type="entry name" value="BCTRLSENSOR"/>
</dbReference>
<keyword evidence="13" id="KW-0067">ATP-binding</keyword>
<gene>
    <name evidence="20" type="primary">phoR</name>
    <name evidence="20" type="ORF">FM042_10565</name>
</gene>
<comment type="catalytic activity">
    <reaction evidence="1">
        <text>ATP + protein L-histidine = ADP + protein N-phospho-L-histidine.</text>
        <dbReference type="EC" id="2.7.13.3"/>
    </reaction>
</comment>
<evidence type="ECO:0000256" key="6">
    <source>
        <dbReference type="ARBA" id="ARBA00022475"/>
    </source>
</evidence>
<protein>
    <recommendedName>
        <fullName evidence="4">Phosphate regulon sensor protein PhoR</fullName>
        <ecNumber evidence="3">2.7.13.3</ecNumber>
    </recommendedName>
</protein>
<dbReference type="Gene3D" id="1.10.287.130">
    <property type="match status" value="1"/>
</dbReference>
<dbReference type="InterPro" id="IPR050351">
    <property type="entry name" value="BphY/WalK/GraS-like"/>
</dbReference>
<dbReference type="CDD" id="cd00082">
    <property type="entry name" value="HisKA"/>
    <property type="match status" value="1"/>
</dbReference>
<evidence type="ECO:0000256" key="15">
    <source>
        <dbReference type="ARBA" id="ARBA00023012"/>
    </source>
</evidence>
<dbReference type="PROSITE" id="PS50109">
    <property type="entry name" value="HIS_KIN"/>
    <property type="match status" value="1"/>
</dbReference>
<comment type="subcellular location">
    <subcellularLocation>
        <location evidence="2">Cell membrane</location>
    </subcellularLocation>
</comment>
<evidence type="ECO:0000256" key="1">
    <source>
        <dbReference type="ARBA" id="ARBA00000085"/>
    </source>
</evidence>
<dbReference type="SMART" id="SM00387">
    <property type="entry name" value="HATPase_c"/>
    <property type="match status" value="1"/>
</dbReference>
<dbReference type="SUPFAM" id="SSF47384">
    <property type="entry name" value="Homodimeric domain of signal transducing histidine kinase"/>
    <property type="match status" value="1"/>
</dbReference>
<keyword evidence="14 18" id="KW-1133">Transmembrane helix</keyword>
<evidence type="ECO:0000256" key="8">
    <source>
        <dbReference type="ARBA" id="ARBA00022592"/>
    </source>
</evidence>
<dbReference type="NCBIfam" id="TIGR02966">
    <property type="entry name" value="phoR_proteo"/>
    <property type="match status" value="1"/>
</dbReference>
<keyword evidence="11" id="KW-0547">Nucleotide-binding</keyword>
<dbReference type="Pfam" id="PF02518">
    <property type="entry name" value="HATPase_c"/>
    <property type="match status" value="1"/>
</dbReference>
<evidence type="ECO:0000256" key="3">
    <source>
        <dbReference type="ARBA" id="ARBA00012438"/>
    </source>
</evidence>
<keyword evidence="10 18" id="KW-0812">Transmembrane</keyword>
<keyword evidence="9 20" id="KW-0808">Transferase</keyword>
<feature type="domain" description="Histidine kinase" evidence="19">
    <location>
        <begin position="212"/>
        <end position="429"/>
    </location>
</feature>
<feature type="transmembrane region" description="Helical" evidence="18">
    <location>
        <begin position="14"/>
        <end position="32"/>
    </location>
</feature>
<dbReference type="EMBL" id="VJWL01000004">
    <property type="protein sequence ID" value="TRW48092.1"/>
    <property type="molecule type" value="Genomic_DNA"/>
</dbReference>
<dbReference type="InterPro" id="IPR014310">
    <property type="entry name" value="Sig_transdc_His_kinase_PhoR"/>
</dbReference>
<dbReference type="InterPro" id="IPR005467">
    <property type="entry name" value="His_kinase_dom"/>
</dbReference>
<dbReference type="SUPFAM" id="SSF55785">
    <property type="entry name" value="PYP-like sensor domain (PAS domain)"/>
    <property type="match status" value="1"/>
</dbReference>
<dbReference type="Gene3D" id="3.30.565.10">
    <property type="entry name" value="Histidine kinase-like ATPase, C-terminal domain"/>
    <property type="match status" value="1"/>
</dbReference>
<dbReference type="InterPro" id="IPR004358">
    <property type="entry name" value="Sig_transdc_His_kin-like_C"/>
</dbReference>
<evidence type="ECO:0000256" key="9">
    <source>
        <dbReference type="ARBA" id="ARBA00022679"/>
    </source>
</evidence>
<comment type="function">
    <text evidence="17">Member of the two-component regulatory system PhoR/PhoB involved in the phosphate regulon genes expression. PhoR may function as a membrane-associated protein kinase that phosphorylates PhoB in response to environmental signals.</text>
</comment>
<dbReference type="PANTHER" id="PTHR45453">
    <property type="entry name" value="PHOSPHATE REGULON SENSOR PROTEIN PHOR"/>
    <property type="match status" value="1"/>
</dbReference>
<sequence>MERHYTLNRILKRLLFWVLPFALIGWLSGYFWPSVSLALALALFWNYLFLHRLNMWLWQSRTMLPPRAPGMWSDIYDGIYRTLRRAQTKRRQLAVLLQRFRQAAEAMPDASMVLQRNGNIEWTNKLAQIYFGLRWPADKGIQVTNLIRQPGFKKYFEKGQFDEPFTLNSPQGDERELELRIMTYSEDELLLVARDVTQLRKLERMRKDFVANVSHELKTPLTVMNGYLEMMDSPKTMPPEMLEKAVQDMTLQTQRMQKMVNQLLMLSRMESQMQDTFTKRVDVGTLLRQILNEMRPLFTDKDIYLDAHIDESLSVWGNEEKLHAACSNLLTNAIKYTPQHGQVTVRWHKVGPFAEFSVADTGSGIALEHIPRLTERFYRVDKDRNSATGGTGLGLSIVKHALEHHRSHLQVDSRIGQGSRFWFRISPELLSQPD</sequence>
<dbReference type="Gene3D" id="3.30.450.20">
    <property type="entry name" value="PAS domain"/>
    <property type="match status" value="1"/>
</dbReference>
<organism evidence="20 21">
    <name type="scientific">Aliidiomarina halalkaliphila</name>
    <dbReference type="NCBI Taxonomy" id="2593535"/>
    <lineage>
        <taxon>Bacteria</taxon>
        <taxon>Pseudomonadati</taxon>
        <taxon>Pseudomonadota</taxon>
        <taxon>Gammaproteobacteria</taxon>
        <taxon>Alteromonadales</taxon>
        <taxon>Idiomarinaceae</taxon>
        <taxon>Aliidiomarina</taxon>
    </lineage>
</organism>
<dbReference type="NCBIfam" id="NF008235">
    <property type="entry name" value="PRK11006.1"/>
    <property type="match status" value="1"/>
</dbReference>
<dbReference type="InterPro" id="IPR036097">
    <property type="entry name" value="HisK_dim/P_sf"/>
</dbReference>
<dbReference type="InterPro" id="IPR036890">
    <property type="entry name" value="HATPase_C_sf"/>
</dbReference>
<dbReference type="InterPro" id="IPR003594">
    <property type="entry name" value="HATPase_dom"/>
</dbReference>
<evidence type="ECO:0000256" key="7">
    <source>
        <dbReference type="ARBA" id="ARBA00022553"/>
    </source>
</evidence>
<dbReference type="SUPFAM" id="SSF55874">
    <property type="entry name" value="ATPase domain of HSP90 chaperone/DNA topoisomerase II/histidine kinase"/>
    <property type="match status" value="1"/>
</dbReference>
<keyword evidence="15" id="KW-0902">Two-component regulatory system</keyword>
<evidence type="ECO:0000256" key="12">
    <source>
        <dbReference type="ARBA" id="ARBA00022777"/>
    </source>
</evidence>
<dbReference type="Pfam" id="PF00512">
    <property type="entry name" value="HisKA"/>
    <property type="match status" value="1"/>
</dbReference>
<name>A0A552WZ42_9GAMM</name>
<keyword evidence="5" id="KW-0813">Transport</keyword>
<reference evidence="20 21" key="1">
    <citation type="submission" date="2019-07" db="EMBL/GenBank/DDBJ databases">
        <authorList>
            <person name="Yang M."/>
            <person name="Zhao D."/>
            <person name="Xiang H."/>
        </authorList>
    </citation>
    <scope>NUCLEOTIDE SEQUENCE [LARGE SCALE GENOMIC DNA]</scope>
    <source>
        <strain evidence="20 21">IM1326</strain>
    </source>
</reference>
<evidence type="ECO:0000256" key="11">
    <source>
        <dbReference type="ARBA" id="ARBA00022741"/>
    </source>
</evidence>
<evidence type="ECO:0000256" key="14">
    <source>
        <dbReference type="ARBA" id="ARBA00022989"/>
    </source>
</evidence>
<evidence type="ECO:0000256" key="4">
    <source>
        <dbReference type="ARBA" id="ARBA00019665"/>
    </source>
</evidence>
<dbReference type="PANTHER" id="PTHR45453:SF1">
    <property type="entry name" value="PHOSPHATE REGULON SENSOR PROTEIN PHOR"/>
    <property type="match status" value="1"/>
</dbReference>
<dbReference type="EC" id="2.7.13.3" evidence="3"/>
<dbReference type="GO" id="GO:0004721">
    <property type="term" value="F:phosphoprotein phosphatase activity"/>
    <property type="evidence" value="ECO:0007669"/>
    <property type="project" value="InterPro"/>
</dbReference>
<dbReference type="InterPro" id="IPR000014">
    <property type="entry name" value="PAS"/>
</dbReference>
<evidence type="ECO:0000256" key="2">
    <source>
        <dbReference type="ARBA" id="ARBA00004236"/>
    </source>
</evidence>
<evidence type="ECO:0000259" key="19">
    <source>
        <dbReference type="PROSITE" id="PS50109"/>
    </source>
</evidence>
<keyword evidence="21" id="KW-1185">Reference proteome</keyword>
<keyword evidence="12 20" id="KW-0418">Kinase</keyword>
<keyword evidence="6" id="KW-1003">Cell membrane</keyword>
<dbReference type="FunFam" id="3.30.565.10:FF:000032">
    <property type="entry name" value="Phosphate regulon sensor histidine kinase PhoR"/>
    <property type="match status" value="1"/>
</dbReference>
<dbReference type="FunFam" id="1.10.287.130:FF:000001">
    <property type="entry name" value="Two-component sensor histidine kinase"/>
    <property type="match status" value="1"/>
</dbReference>